<dbReference type="InterPro" id="IPR036390">
    <property type="entry name" value="WH_DNA-bd_sf"/>
</dbReference>
<evidence type="ECO:0000256" key="2">
    <source>
        <dbReference type="ARBA" id="ARBA00023125"/>
    </source>
</evidence>
<proteinExistence type="predicted"/>
<dbReference type="SUPFAM" id="SSF46785">
    <property type="entry name" value="Winged helix' DNA-binding domain"/>
    <property type="match status" value="1"/>
</dbReference>
<dbReference type="GO" id="GO:0003677">
    <property type="term" value="F:DNA binding"/>
    <property type="evidence" value="ECO:0007669"/>
    <property type="project" value="UniProtKB-KW"/>
</dbReference>
<evidence type="ECO:0000256" key="1">
    <source>
        <dbReference type="ARBA" id="ARBA00023015"/>
    </source>
</evidence>
<dbReference type="RefSeq" id="WP_133592314.1">
    <property type="nucleotide sequence ID" value="NZ_SNVV01000011.1"/>
</dbReference>
<dbReference type="EMBL" id="SNVV01000011">
    <property type="protein sequence ID" value="TDN49565.1"/>
    <property type="molecule type" value="Genomic_DNA"/>
</dbReference>
<dbReference type="PROSITE" id="PS50995">
    <property type="entry name" value="HTH_MARR_2"/>
    <property type="match status" value="1"/>
</dbReference>
<dbReference type="GO" id="GO:0006950">
    <property type="term" value="P:response to stress"/>
    <property type="evidence" value="ECO:0007669"/>
    <property type="project" value="TreeGrafter"/>
</dbReference>
<dbReference type="PANTHER" id="PTHR33164">
    <property type="entry name" value="TRANSCRIPTIONAL REGULATOR, MARR FAMILY"/>
    <property type="match status" value="1"/>
</dbReference>
<feature type="domain" description="HTH marR-type" evidence="4">
    <location>
        <begin position="1"/>
        <end position="141"/>
    </location>
</feature>
<accession>A0A4R6DWB7</accession>
<gene>
    <name evidence="5" type="ORF">C7389_11143</name>
</gene>
<dbReference type="Gene3D" id="1.10.10.10">
    <property type="entry name" value="Winged helix-like DNA-binding domain superfamily/Winged helix DNA-binding domain"/>
    <property type="match status" value="1"/>
</dbReference>
<dbReference type="AlphaFoldDB" id="A0A4R6DWB7"/>
<keyword evidence="6" id="KW-1185">Reference proteome</keyword>
<reference evidence="5 6" key="1">
    <citation type="submission" date="2019-03" db="EMBL/GenBank/DDBJ databases">
        <title>Genomic Encyclopedia of Type Strains, Phase IV (KMG-IV): sequencing the most valuable type-strain genomes for metagenomic binning, comparative biology and taxonomic classification.</title>
        <authorList>
            <person name="Goeker M."/>
        </authorList>
    </citation>
    <scope>NUCLEOTIDE SEQUENCE [LARGE SCALE GENOMIC DNA]</scope>
    <source>
        <strain evidence="5 6">DSM 12121</strain>
    </source>
</reference>
<dbReference type="OrthoDB" id="8964931at2"/>
<comment type="caution">
    <text evidence="5">The sequence shown here is derived from an EMBL/GenBank/DDBJ whole genome shotgun (WGS) entry which is preliminary data.</text>
</comment>
<dbReference type="GO" id="GO:0003700">
    <property type="term" value="F:DNA-binding transcription factor activity"/>
    <property type="evidence" value="ECO:0007669"/>
    <property type="project" value="InterPro"/>
</dbReference>
<keyword evidence="2 5" id="KW-0238">DNA-binding</keyword>
<protein>
    <submittedName>
        <fullName evidence="5">DNA-binding MarR family transcriptional regulator</fullName>
    </submittedName>
</protein>
<organism evidence="5 6">
    <name type="scientific">Azoarcus indigens</name>
    <dbReference type="NCBI Taxonomy" id="29545"/>
    <lineage>
        <taxon>Bacteria</taxon>
        <taxon>Pseudomonadati</taxon>
        <taxon>Pseudomonadota</taxon>
        <taxon>Betaproteobacteria</taxon>
        <taxon>Rhodocyclales</taxon>
        <taxon>Zoogloeaceae</taxon>
        <taxon>Azoarcus</taxon>
    </lineage>
</organism>
<evidence type="ECO:0000256" key="3">
    <source>
        <dbReference type="ARBA" id="ARBA00023163"/>
    </source>
</evidence>
<dbReference type="Proteomes" id="UP000295129">
    <property type="component" value="Unassembled WGS sequence"/>
</dbReference>
<evidence type="ECO:0000313" key="5">
    <source>
        <dbReference type="EMBL" id="TDN49565.1"/>
    </source>
</evidence>
<evidence type="ECO:0000313" key="6">
    <source>
        <dbReference type="Proteomes" id="UP000295129"/>
    </source>
</evidence>
<name>A0A4R6DWB7_9RHOO</name>
<dbReference type="InterPro" id="IPR039422">
    <property type="entry name" value="MarR/SlyA-like"/>
</dbReference>
<dbReference type="PROSITE" id="PS01117">
    <property type="entry name" value="HTH_MARR_1"/>
    <property type="match status" value="1"/>
</dbReference>
<evidence type="ECO:0000259" key="4">
    <source>
        <dbReference type="PROSITE" id="PS50995"/>
    </source>
</evidence>
<dbReference type="Pfam" id="PF12802">
    <property type="entry name" value="MarR_2"/>
    <property type="match status" value="1"/>
</dbReference>
<keyword evidence="1" id="KW-0805">Transcription regulation</keyword>
<keyword evidence="3" id="KW-0804">Transcription</keyword>
<sequence>MSSRQVESGRDAVGLWTKRCYFAGRAVMDSALRPFDLGSTQWYVLYQLAHEGPTRQRDLVERLQIERATMSGIVATLLRKGLVDQVPDRTDQRQKLLQLTAAGTKLWGELPDLTFIREAAFDGIDAADIATAVRVLQTATGRLENLLQKGADV</sequence>
<dbReference type="InterPro" id="IPR036388">
    <property type="entry name" value="WH-like_DNA-bd_sf"/>
</dbReference>
<dbReference type="SMART" id="SM00347">
    <property type="entry name" value="HTH_MARR"/>
    <property type="match status" value="1"/>
</dbReference>
<dbReference type="InterPro" id="IPR000835">
    <property type="entry name" value="HTH_MarR-typ"/>
</dbReference>
<dbReference type="PANTHER" id="PTHR33164:SF43">
    <property type="entry name" value="HTH-TYPE TRANSCRIPTIONAL REPRESSOR YETL"/>
    <property type="match status" value="1"/>
</dbReference>
<dbReference type="InterPro" id="IPR023187">
    <property type="entry name" value="Tscrpt_reg_MarR-type_CS"/>
</dbReference>